<protein>
    <submittedName>
        <fullName evidence="2">Uncharacterized protein</fullName>
    </submittedName>
</protein>
<feature type="region of interest" description="Disordered" evidence="1">
    <location>
        <begin position="16"/>
        <end position="67"/>
    </location>
</feature>
<sequence>MDFYFGDEEDYFNFKNRRNHSSSISDSSSSDNTRPLSGMSSSSTSSSSSSSLSSASSPLSSTSYTGPIYFEPVPCSPSCYSCSSASSSRLQLEDLLGLGDDCDGGDERGNGEEEEEEEDGDEREEERDEWDNEVGDVVCDLGVDQGGFGWPRKGEIIEFEFDFDFDFDFESRRRTGSDRERDRDKEDYDGPHDWQSFNGDDDENNDLFDPYNELSGHPPSSSSLPTGPAKRM</sequence>
<feature type="region of interest" description="Disordered" evidence="1">
    <location>
        <begin position="94"/>
        <end position="134"/>
    </location>
</feature>
<dbReference type="InParanoid" id="A0A286UTX2"/>
<comment type="caution">
    <text evidence="2">The sequence shown here is derived from an EMBL/GenBank/DDBJ whole genome shotgun (WGS) entry which is preliminary data.</text>
</comment>
<feature type="region of interest" description="Disordered" evidence="1">
    <location>
        <begin position="174"/>
        <end position="232"/>
    </location>
</feature>
<dbReference type="Proteomes" id="UP000217199">
    <property type="component" value="Unassembled WGS sequence"/>
</dbReference>
<gene>
    <name evidence="2" type="ORF">PNOK_0007100</name>
</gene>
<keyword evidence="3" id="KW-1185">Reference proteome</keyword>
<name>A0A286UTX2_9AGAM</name>
<feature type="compositionally biased region" description="Low complexity" evidence="1">
    <location>
        <begin position="214"/>
        <end position="232"/>
    </location>
</feature>
<reference evidence="2 3" key="1">
    <citation type="journal article" date="2017" name="Mol. Ecol.">
        <title>Comparative and population genomic landscape of Phellinus noxius: A hypervariable fungus causing root rot in trees.</title>
        <authorList>
            <person name="Chung C.L."/>
            <person name="Lee T.J."/>
            <person name="Akiba M."/>
            <person name="Lee H.H."/>
            <person name="Kuo T.H."/>
            <person name="Liu D."/>
            <person name="Ke H.M."/>
            <person name="Yokoi T."/>
            <person name="Roa M.B."/>
            <person name="Lu M.J."/>
            <person name="Chang Y.Y."/>
            <person name="Ann P.J."/>
            <person name="Tsai J.N."/>
            <person name="Chen C.Y."/>
            <person name="Tzean S.S."/>
            <person name="Ota Y."/>
            <person name="Hattori T."/>
            <person name="Sahashi N."/>
            <person name="Liou R.F."/>
            <person name="Kikuchi T."/>
            <person name="Tsai I.J."/>
        </authorList>
    </citation>
    <scope>NUCLEOTIDE SEQUENCE [LARGE SCALE GENOMIC DNA]</scope>
    <source>
        <strain evidence="2 3">FFPRI411160</strain>
    </source>
</reference>
<dbReference type="AlphaFoldDB" id="A0A286UTX2"/>
<feature type="compositionally biased region" description="Basic and acidic residues" evidence="1">
    <location>
        <begin position="174"/>
        <end position="192"/>
    </location>
</feature>
<organism evidence="2 3">
    <name type="scientific">Pyrrhoderma noxium</name>
    <dbReference type="NCBI Taxonomy" id="2282107"/>
    <lineage>
        <taxon>Eukaryota</taxon>
        <taxon>Fungi</taxon>
        <taxon>Dikarya</taxon>
        <taxon>Basidiomycota</taxon>
        <taxon>Agaricomycotina</taxon>
        <taxon>Agaricomycetes</taxon>
        <taxon>Hymenochaetales</taxon>
        <taxon>Hymenochaetaceae</taxon>
        <taxon>Pyrrhoderma</taxon>
    </lineage>
</organism>
<feature type="compositionally biased region" description="Low complexity" evidence="1">
    <location>
        <begin position="40"/>
        <end position="63"/>
    </location>
</feature>
<evidence type="ECO:0000313" key="3">
    <source>
        <dbReference type="Proteomes" id="UP000217199"/>
    </source>
</evidence>
<evidence type="ECO:0000256" key="1">
    <source>
        <dbReference type="SAM" id="MobiDB-lite"/>
    </source>
</evidence>
<feature type="compositionally biased region" description="Acidic residues" evidence="1">
    <location>
        <begin position="112"/>
        <end position="134"/>
    </location>
</feature>
<accession>A0A286UTX2</accession>
<proteinExistence type="predicted"/>
<feature type="compositionally biased region" description="Low complexity" evidence="1">
    <location>
        <begin position="21"/>
        <end position="31"/>
    </location>
</feature>
<evidence type="ECO:0000313" key="2">
    <source>
        <dbReference type="EMBL" id="PAV23004.1"/>
    </source>
</evidence>
<dbReference type="EMBL" id="NBII01000001">
    <property type="protein sequence ID" value="PAV23004.1"/>
    <property type="molecule type" value="Genomic_DNA"/>
</dbReference>